<gene>
    <name evidence="1" type="ORF">L2E82_04164</name>
</gene>
<proteinExistence type="predicted"/>
<protein>
    <submittedName>
        <fullName evidence="1">Uncharacterized protein</fullName>
    </submittedName>
</protein>
<comment type="caution">
    <text evidence="1">The sequence shown here is derived from an EMBL/GenBank/DDBJ whole genome shotgun (WGS) entry which is preliminary data.</text>
</comment>
<organism evidence="1 2">
    <name type="scientific">Cichorium intybus</name>
    <name type="common">Chicory</name>
    <dbReference type="NCBI Taxonomy" id="13427"/>
    <lineage>
        <taxon>Eukaryota</taxon>
        <taxon>Viridiplantae</taxon>
        <taxon>Streptophyta</taxon>
        <taxon>Embryophyta</taxon>
        <taxon>Tracheophyta</taxon>
        <taxon>Spermatophyta</taxon>
        <taxon>Magnoliopsida</taxon>
        <taxon>eudicotyledons</taxon>
        <taxon>Gunneridae</taxon>
        <taxon>Pentapetalae</taxon>
        <taxon>asterids</taxon>
        <taxon>campanulids</taxon>
        <taxon>Asterales</taxon>
        <taxon>Asteraceae</taxon>
        <taxon>Cichorioideae</taxon>
        <taxon>Cichorieae</taxon>
        <taxon>Cichoriinae</taxon>
        <taxon>Cichorium</taxon>
    </lineage>
</organism>
<dbReference type="Proteomes" id="UP001055811">
    <property type="component" value="Linkage Group LG01"/>
</dbReference>
<dbReference type="EMBL" id="CM042009">
    <property type="protein sequence ID" value="KAI3790820.1"/>
    <property type="molecule type" value="Genomic_DNA"/>
</dbReference>
<name>A0ACB9H6L5_CICIN</name>
<sequence length="153" mass="17342">MKTFHRSIHSPSLTHKYADFNPPLKSVKSRPPLILSIIRIGEEFHGARIPRRLQHHQDIPTTMEPRRWFDAIPAPVDSRKSELSLLQNIFSTLDKAIVKFVDPPLHLSTDPNYILSDNFAPVDELNPTLCNVDVHGIIPPCLDGVYIRNGPNP</sequence>
<evidence type="ECO:0000313" key="1">
    <source>
        <dbReference type="EMBL" id="KAI3790820.1"/>
    </source>
</evidence>
<reference evidence="1 2" key="2">
    <citation type="journal article" date="2022" name="Mol. Ecol. Resour.">
        <title>The genomes of chicory, endive, great burdock and yacon provide insights into Asteraceae paleo-polyploidization history and plant inulin production.</title>
        <authorList>
            <person name="Fan W."/>
            <person name="Wang S."/>
            <person name="Wang H."/>
            <person name="Wang A."/>
            <person name="Jiang F."/>
            <person name="Liu H."/>
            <person name="Zhao H."/>
            <person name="Xu D."/>
            <person name="Zhang Y."/>
        </authorList>
    </citation>
    <scope>NUCLEOTIDE SEQUENCE [LARGE SCALE GENOMIC DNA]</scope>
    <source>
        <strain evidence="2">cv. Punajuju</strain>
        <tissue evidence="1">Leaves</tissue>
    </source>
</reference>
<keyword evidence="2" id="KW-1185">Reference proteome</keyword>
<reference evidence="2" key="1">
    <citation type="journal article" date="2022" name="Mol. Ecol. Resour.">
        <title>The genomes of chicory, endive, great burdock and yacon provide insights into Asteraceae palaeo-polyploidization history and plant inulin production.</title>
        <authorList>
            <person name="Fan W."/>
            <person name="Wang S."/>
            <person name="Wang H."/>
            <person name="Wang A."/>
            <person name="Jiang F."/>
            <person name="Liu H."/>
            <person name="Zhao H."/>
            <person name="Xu D."/>
            <person name="Zhang Y."/>
        </authorList>
    </citation>
    <scope>NUCLEOTIDE SEQUENCE [LARGE SCALE GENOMIC DNA]</scope>
    <source>
        <strain evidence="2">cv. Punajuju</strain>
    </source>
</reference>
<evidence type="ECO:0000313" key="2">
    <source>
        <dbReference type="Proteomes" id="UP001055811"/>
    </source>
</evidence>
<accession>A0ACB9H6L5</accession>